<keyword evidence="3" id="KW-0862">Zinc</keyword>
<keyword evidence="2 4" id="KW-0863">Zinc-finger</keyword>
<dbReference type="SUPFAM" id="SSF144232">
    <property type="entry name" value="HIT/MYND zinc finger-like"/>
    <property type="match status" value="1"/>
</dbReference>
<dbReference type="EMBL" id="BDRX01000064">
    <property type="protein sequence ID" value="GBF95423.1"/>
    <property type="molecule type" value="Genomic_DNA"/>
</dbReference>
<protein>
    <recommendedName>
        <fullName evidence="6">MYND-type domain-containing protein</fullName>
    </recommendedName>
</protein>
<dbReference type="GO" id="GO:0008270">
    <property type="term" value="F:zinc ion binding"/>
    <property type="evidence" value="ECO:0007669"/>
    <property type="project" value="UniProtKB-KW"/>
</dbReference>
<evidence type="ECO:0000256" key="1">
    <source>
        <dbReference type="ARBA" id="ARBA00022723"/>
    </source>
</evidence>
<dbReference type="InterPro" id="IPR002893">
    <property type="entry name" value="Znf_MYND"/>
</dbReference>
<feature type="region of interest" description="Disordered" evidence="5">
    <location>
        <begin position="1"/>
        <end position="30"/>
    </location>
</feature>
<dbReference type="OrthoDB" id="432970at2759"/>
<dbReference type="Proteomes" id="UP000247498">
    <property type="component" value="Unassembled WGS sequence"/>
</dbReference>
<keyword evidence="8" id="KW-1185">Reference proteome</keyword>
<keyword evidence="1" id="KW-0479">Metal-binding</keyword>
<evidence type="ECO:0000256" key="2">
    <source>
        <dbReference type="ARBA" id="ARBA00022771"/>
    </source>
</evidence>
<feature type="domain" description="MYND-type" evidence="6">
    <location>
        <begin position="682"/>
        <end position="725"/>
    </location>
</feature>
<accession>A0A2V0PBZ6</accession>
<dbReference type="InParanoid" id="A0A2V0PBZ6"/>
<organism evidence="7 8">
    <name type="scientific">Raphidocelis subcapitata</name>
    <dbReference type="NCBI Taxonomy" id="307507"/>
    <lineage>
        <taxon>Eukaryota</taxon>
        <taxon>Viridiplantae</taxon>
        <taxon>Chlorophyta</taxon>
        <taxon>core chlorophytes</taxon>
        <taxon>Chlorophyceae</taxon>
        <taxon>CS clade</taxon>
        <taxon>Sphaeropleales</taxon>
        <taxon>Selenastraceae</taxon>
        <taxon>Raphidocelis</taxon>
    </lineage>
</organism>
<evidence type="ECO:0000313" key="8">
    <source>
        <dbReference type="Proteomes" id="UP000247498"/>
    </source>
</evidence>
<comment type="caution">
    <text evidence="7">The sequence shown here is derived from an EMBL/GenBank/DDBJ whole genome shotgun (WGS) entry which is preliminary data.</text>
</comment>
<proteinExistence type="predicted"/>
<reference evidence="7 8" key="1">
    <citation type="journal article" date="2018" name="Sci. Rep.">
        <title>Raphidocelis subcapitata (=Pseudokirchneriella subcapitata) provides an insight into genome evolution and environmental adaptations in the Sphaeropleales.</title>
        <authorList>
            <person name="Suzuki S."/>
            <person name="Yamaguchi H."/>
            <person name="Nakajima N."/>
            <person name="Kawachi M."/>
        </authorList>
    </citation>
    <scope>NUCLEOTIDE SEQUENCE [LARGE SCALE GENOMIC DNA]</scope>
    <source>
        <strain evidence="7 8">NIES-35</strain>
    </source>
</reference>
<dbReference type="Pfam" id="PF01753">
    <property type="entry name" value="zf-MYND"/>
    <property type="match status" value="1"/>
</dbReference>
<evidence type="ECO:0000256" key="4">
    <source>
        <dbReference type="PROSITE-ProRule" id="PRU00134"/>
    </source>
</evidence>
<dbReference type="STRING" id="307507.A0A2V0PBZ6"/>
<name>A0A2V0PBZ6_9CHLO</name>
<sequence>MPPRRRGGGGCGVAPPPPRPGTGAGRAAAADADLQRLLRDLQGGRPGDRRAALDGIAALIETADAASGARIQALAVLDSESGQHPWLQGELLARPHLIRTLFSLRASCDPNSPELVAFGFACSILANLLQSPYVYTALYAACPDVVAFANSLADAAGVQLNACRDRAAPRQVPGISARMLAATLGSLAGQDPASSLARIHAIAALRVLGGLINSAPGAGRACLSAHRAQLLPALIGAVASAGGAPPGRRRGRDQATDVAAGAALSVLMAFLEPRAPPSAAKRATADALLAAQPGLLQALERLPDWREARAEPPPGLELTTELALGAVELCGVLALAGAYQQVLSSRRLMASLLQILGGAKAGDELERAGRVITIIIGATTGSQALDGPDLSARAGALYRLVGPEAVRALVAAVCTLGDSAAGGLAAPQLRPSGELPAEVHITGVALSTLSMMIRGDSAALAPLAAAAEQVPAFMPLLARLAMLAAAAGGRGGGVESADGLSAAFALELIQCICEHHVRQGTGNSLALRSALATPALAAAVAGAIAAGGGPDSSRSDSQQTFYYASGIAHVALSPAAGAAGPAFCRAVIAAAPRTPALIAAAAAAVERRGGGGVSGGGSADAVAAFKPGEWGEALRWLKPLGERLAALQREQEEEEEAAAAKAVAAAAAAAAAAQPSRERRLCSVCGTTAARGERLFRCARCLAPGLFYCGPRCQAADWRAHKAACAAQQAGRQG</sequence>
<evidence type="ECO:0000259" key="6">
    <source>
        <dbReference type="PROSITE" id="PS50865"/>
    </source>
</evidence>
<gene>
    <name evidence="7" type="ORF">Rsub_08385</name>
</gene>
<evidence type="ECO:0000256" key="5">
    <source>
        <dbReference type="SAM" id="MobiDB-lite"/>
    </source>
</evidence>
<dbReference type="PROSITE" id="PS50865">
    <property type="entry name" value="ZF_MYND_2"/>
    <property type="match status" value="1"/>
</dbReference>
<evidence type="ECO:0000256" key="3">
    <source>
        <dbReference type="ARBA" id="ARBA00022833"/>
    </source>
</evidence>
<evidence type="ECO:0000313" key="7">
    <source>
        <dbReference type="EMBL" id="GBF95423.1"/>
    </source>
</evidence>
<dbReference type="AlphaFoldDB" id="A0A2V0PBZ6"/>
<dbReference type="Gene3D" id="6.10.140.2220">
    <property type="match status" value="1"/>
</dbReference>